<dbReference type="GO" id="GO:0007165">
    <property type="term" value="P:signal transduction"/>
    <property type="evidence" value="ECO:0007669"/>
    <property type="project" value="UniProtKB-KW"/>
</dbReference>
<dbReference type="GO" id="GO:0006935">
    <property type="term" value="P:chemotaxis"/>
    <property type="evidence" value="ECO:0007669"/>
    <property type="project" value="UniProtKB-KW"/>
</dbReference>
<evidence type="ECO:0000313" key="8">
    <source>
        <dbReference type="EMBL" id="MBC2651955.1"/>
    </source>
</evidence>
<dbReference type="Gene3D" id="1.10.287.950">
    <property type="entry name" value="Methyl-accepting chemotaxis protein"/>
    <property type="match status" value="1"/>
</dbReference>
<accession>A0A7X1F7Q4</accession>
<dbReference type="SUPFAM" id="SSF58104">
    <property type="entry name" value="Methyl-accepting chemotaxis protein (MCP) signaling domain"/>
    <property type="match status" value="1"/>
</dbReference>
<dbReference type="InterPro" id="IPR004090">
    <property type="entry name" value="Chemotax_Me-accpt_rcpt"/>
</dbReference>
<feature type="domain" description="Methyl-accepting transducer" evidence="6">
    <location>
        <begin position="140"/>
        <end position="369"/>
    </location>
</feature>
<dbReference type="PANTHER" id="PTHR43531:SF11">
    <property type="entry name" value="METHYL-ACCEPTING CHEMOTAXIS PROTEIN 3"/>
    <property type="match status" value="1"/>
</dbReference>
<evidence type="ECO:0000256" key="2">
    <source>
        <dbReference type="ARBA" id="ARBA00022500"/>
    </source>
</evidence>
<feature type="region of interest" description="Disordered" evidence="5">
    <location>
        <begin position="386"/>
        <end position="437"/>
    </location>
</feature>
<evidence type="ECO:0000256" key="1">
    <source>
        <dbReference type="ARBA" id="ARBA00004370"/>
    </source>
</evidence>
<feature type="compositionally biased region" description="Low complexity" evidence="5">
    <location>
        <begin position="404"/>
        <end position="424"/>
    </location>
</feature>
<evidence type="ECO:0000256" key="3">
    <source>
        <dbReference type="ARBA" id="ARBA00029447"/>
    </source>
</evidence>
<comment type="caution">
    <text evidence="8">The sequence shown here is derived from an EMBL/GenBank/DDBJ whole genome shotgun (WGS) entry which is preliminary data.</text>
</comment>
<comment type="subcellular location">
    <subcellularLocation>
        <location evidence="1">Membrane</location>
    </subcellularLocation>
</comment>
<evidence type="ECO:0000313" key="9">
    <source>
        <dbReference type="Proteomes" id="UP000520156"/>
    </source>
</evidence>
<dbReference type="Proteomes" id="UP000520156">
    <property type="component" value="Unassembled WGS sequence"/>
</dbReference>
<keyword evidence="9" id="KW-1185">Reference proteome</keyword>
<dbReference type="FunFam" id="1.10.287.950:FF:000001">
    <property type="entry name" value="Methyl-accepting chemotaxis sensory transducer"/>
    <property type="match status" value="1"/>
</dbReference>
<dbReference type="CDD" id="cd11386">
    <property type="entry name" value="MCP_signal"/>
    <property type="match status" value="1"/>
</dbReference>
<dbReference type="EMBL" id="JACLAU010000012">
    <property type="protein sequence ID" value="MBC2651955.1"/>
    <property type="molecule type" value="Genomic_DNA"/>
</dbReference>
<dbReference type="SUPFAM" id="SSF158472">
    <property type="entry name" value="HAMP domain-like"/>
    <property type="match status" value="1"/>
</dbReference>
<dbReference type="PRINTS" id="PR00260">
    <property type="entry name" value="CHEMTRNSDUCR"/>
</dbReference>
<dbReference type="PANTHER" id="PTHR43531">
    <property type="entry name" value="PROTEIN ICFG"/>
    <property type="match status" value="1"/>
</dbReference>
<dbReference type="AlphaFoldDB" id="A0A7X1F7Q4"/>
<dbReference type="Pfam" id="PF00015">
    <property type="entry name" value="MCPsignal"/>
    <property type="match status" value="1"/>
</dbReference>
<reference evidence="8 9" key="1">
    <citation type="submission" date="2020-08" db="EMBL/GenBank/DDBJ databases">
        <title>The genome sequence of Novosphingobium flavum 4Y4.</title>
        <authorList>
            <person name="Liu Y."/>
        </authorList>
    </citation>
    <scope>NUCLEOTIDE SEQUENCE [LARGE SCALE GENOMIC DNA]</scope>
    <source>
        <strain evidence="8 9">4Y4</strain>
    </source>
</reference>
<dbReference type="PROSITE" id="PS50885">
    <property type="entry name" value="HAMP"/>
    <property type="match status" value="1"/>
</dbReference>
<evidence type="ECO:0000259" key="6">
    <source>
        <dbReference type="PROSITE" id="PS50111"/>
    </source>
</evidence>
<organism evidence="8 9">
    <name type="scientific">Novosphingobium aerophilum</name>
    <dbReference type="NCBI Taxonomy" id="2839843"/>
    <lineage>
        <taxon>Bacteria</taxon>
        <taxon>Pseudomonadati</taxon>
        <taxon>Pseudomonadota</taxon>
        <taxon>Alphaproteobacteria</taxon>
        <taxon>Sphingomonadales</taxon>
        <taxon>Sphingomonadaceae</taxon>
        <taxon>Novosphingobium</taxon>
    </lineage>
</organism>
<sequence>MISLGTTILTILSGVIALGWSGLFVFRKIIQPVETLAAGLLRMAQGDYAVQLDGRDDGDEVQRMASAATVFRDTALAKQEADHHQQKVVSALSTGLQMLAEKKLDHQIPDPFPPAYEQLRLNYNSATLALADALGSVRTGADTVATAIGEIRVAADDLSRRNEQQAASLEETAAAMSEVTSSVSETAQGAQAVREMVQVTQREASEGGEVVSEAVQAMAAIEQSAQKIASITVVIDEIAFQTNLLALNAGVEAARAGEAGKGFAVVANEVRALAQRSGDAARNIKDLIDTSARQVSTGVSLVAATGEKLGKIVGRVDEVTGLINDIATAAERQSGKLKQVNAAVSEMDRVTQQNAAMVEQTTAVAHSLSREAQQLTALVDEFESGKAPGTVRTASRPATRPQTAIPAPSAAPIPAAAPARPPVAGNLALKDDDWSAF</sequence>
<dbReference type="InterPro" id="IPR051310">
    <property type="entry name" value="MCP_chemotaxis"/>
</dbReference>
<dbReference type="GO" id="GO:0016020">
    <property type="term" value="C:membrane"/>
    <property type="evidence" value="ECO:0007669"/>
    <property type="project" value="UniProtKB-SubCell"/>
</dbReference>
<name>A0A7X1F7Q4_9SPHN</name>
<feature type="domain" description="HAMP" evidence="7">
    <location>
        <begin position="27"/>
        <end position="80"/>
    </location>
</feature>
<gene>
    <name evidence="8" type="ORF">H7F49_09585</name>
</gene>
<dbReference type="GO" id="GO:0004888">
    <property type="term" value="F:transmembrane signaling receptor activity"/>
    <property type="evidence" value="ECO:0007669"/>
    <property type="project" value="InterPro"/>
</dbReference>
<dbReference type="InterPro" id="IPR003660">
    <property type="entry name" value="HAMP_dom"/>
</dbReference>
<evidence type="ECO:0000256" key="4">
    <source>
        <dbReference type="PROSITE-ProRule" id="PRU00284"/>
    </source>
</evidence>
<keyword evidence="2" id="KW-0145">Chemotaxis</keyword>
<dbReference type="InterPro" id="IPR004089">
    <property type="entry name" value="MCPsignal_dom"/>
</dbReference>
<proteinExistence type="inferred from homology"/>
<comment type="similarity">
    <text evidence="3">Belongs to the methyl-accepting chemotaxis (MCP) protein family.</text>
</comment>
<evidence type="ECO:0000259" key="7">
    <source>
        <dbReference type="PROSITE" id="PS50885"/>
    </source>
</evidence>
<keyword evidence="4" id="KW-0807">Transducer</keyword>
<dbReference type="PROSITE" id="PS50111">
    <property type="entry name" value="CHEMOTAXIS_TRANSDUC_2"/>
    <property type="match status" value="1"/>
</dbReference>
<protein>
    <submittedName>
        <fullName evidence="8">Methyl-accepting chemotaxis protein</fullName>
    </submittedName>
</protein>
<dbReference type="SMART" id="SM00304">
    <property type="entry name" value="HAMP"/>
    <property type="match status" value="2"/>
</dbReference>
<dbReference type="SMART" id="SM00283">
    <property type="entry name" value="MA"/>
    <property type="match status" value="1"/>
</dbReference>
<evidence type="ECO:0000256" key="5">
    <source>
        <dbReference type="SAM" id="MobiDB-lite"/>
    </source>
</evidence>